<dbReference type="GO" id="GO:0051082">
    <property type="term" value="F:unfolded protein binding"/>
    <property type="evidence" value="ECO:0007669"/>
    <property type="project" value="InterPro"/>
</dbReference>
<keyword evidence="2" id="KW-1185">Reference proteome</keyword>
<dbReference type="Proteomes" id="UP001443914">
    <property type="component" value="Unassembled WGS sequence"/>
</dbReference>
<organism evidence="1 2">
    <name type="scientific">Saponaria officinalis</name>
    <name type="common">Common soapwort</name>
    <name type="synonym">Lychnis saponaria</name>
    <dbReference type="NCBI Taxonomy" id="3572"/>
    <lineage>
        <taxon>Eukaryota</taxon>
        <taxon>Viridiplantae</taxon>
        <taxon>Streptophyta</taxon>
        <taxon>Embryophyta</taxon>
        <taxon>Tracheophyta</taxon>
        <taxon>Spermatophyta</taxon>
        <taxon>Magnoliopsida</taxon>
        <taxon>eudicotyledons</taxon>
        <taxon>Gunneridae</taxon>
        <taxon>Pentapetalae</taxon>
        <taxon>Caryophyllales</taxon>
        <taxon>Caryophyllaceae</taxon>
        <taxon>Caryophylleae</taxon>
        <taxon>Saponaria</taxon>
    </lineage>
</organism>
<dbReference type="InterPro" id="IPR044713">
    <property type="entry name" value="DNJA1/2-like"/>
</dbReference>
<dbReference type="InterPro" id="IPR008971">
    <property type="entry name" value="HSP40/DnaJ_pept-bd"/>
</dbReference>
<dbReference type="EMBL" id="JBDFQZ010000004">
    <property type="protein sequence ID" value="KAK9734584.1"/>
    <property type="molecule type" value="Genomic_DNA"/>
</dbReference>
<dbReference type="AlphaFoldDB" id="A0AAW1LEW8"/>
<protein>
    <submittedName>
        <fullName evidence="1">Uncharacterized protein</fullName>
    </submittedName>
</protein>
<dbReference type="GO" id="GO:0030544">
    <property type="term" value="F:Hsp70 protein binding"/>
    <property type="evidence" value="ECO:0007669"/>
    <property type="project" value="InterPro"/>
</dbReference>
<dbReference type="PANTHER" id="PTHR43888">
    <property type="entry name" value="DNAJ-LIKE-2, ISOFORM A-RELATED"/>
    <property type="match status" value="1"/>
</dbReference>
<comment type="caution">
    <text evidence="1">The sequence shown here is derived from an EMBL/GenBank/DDBJ whole genome shotgun (WGS) entry which is preliminary data.</text>
</comment>
<reference evidence="1" key="1">
    <citation type="submission" date="2024-03" db="EMBL/GenBank/DDBJ databases">
        <title>WGS assembly of Saponaria officinalis var. Norfolk2.</title>
        <authorList>
            <person name="Jenkins J."/>
            <person name="Shu S."/>
            <person name="Grimwood J."/>
            <person name="Barry K."/>
            <person name="Goodstein D."/>
            <person name="Schmutz J."/>
            <person name="Leebens-Mack J."/>
            <person name="Osbourn A."/>
        </authorList>
    </citation>
    <scope>NUCLEOTIDE SEQUENCE [LARGE SCALE GENOMIC DNA]</scope>
    <source>
        <strain evidence="1">JIC</strain>
    </source>
</reference>
<gene>
    <name evidence="1" type="ORF">RND81_04G149700</name>
</gene>
<dbReference type="Gene3D" id="2.60.260.20">
    <property type="entry name" value="Urease metallochaperone UreE, N-terminal domain"/>
    <property type="match status" value="1"/>
</dbReference>
<evidence type="ECO:0000313" key="2">
    <source>
        <dbReference type="Proteomes" id="UP001443914"/>
    </source>
</evidence>
<proteinExistence type="predicted"/>
<dbReference type="GO" id="GO:0006457">
    <property type="term" value="P:protein folding"/>
    <property type="evidence" value="ECO:0007669"/>
    <property type="project" value="InterPro"/>
</dbReference>
<name>A0AAW1LEW8_SAPOF</name>
<sequence length="108" mass="11567">MRGGGGMHDPFDIFSSYFGGNPFGGGGGSTRGRRQRRGEDIIHPLKVSLEDLYSGTTKKLSLSRNVICSKCNGLSYPEEISVARLPTRQNGLRLDTASSSSLSESVVS</sequence>
<dbReference type="SUPFAM" id="SSF49493">
    <property type="entry name" value="HSP40/DnaJ peptide-binding domain"/>
    <property type="match status" value="1"/>
</dbReference>
<accession>A0AAW1LEW8</accession>
<evidence type="ECO:0000313" key="1">
    <source>
        <dbReference type="EMBL" id="KAK9734584.1"/>
    </source>
</evidence>